<evidence type="ECO:0000313" key="9">
    <source>
        <dbReference type="EMBL" id="EKE70257.1"/>
    </source>
</evidence>
<accession>K2J5V9</accession>
<keyword evidence="5 7" id="KW-0472">Membrane</keyword>
<evidence type="ECO:0000256" key="4">
    <source>
        <dbReference type="ARBA" id="ARBA00022692"/>
    </source>
</evidence>
<dbReference type="InterPro" id="IPR010130">
    <property type="entry name" value="T1SS_OMP_TolC"/>
</dbReference>
<comment type="similarity">
    <text evidence="1 7">Belongs to the outer membrane factor (OMF) (TC 1.B.17) family.</text>
</comment>
<proteinExistence type="inferred from homology"/>
<dbReference type="InterPro" id="IPR028351">
    <property type="entry name" value="CyaE"/>
</dbReference>
<evidence type="ECO:0000256" key="8">
    <source>
        <dbReference type="SAM" id="SignalP"/>
    </source>
</evidence>
<protein>
    <recommendedName>
        <fullName evidence="7">Protein CyaE</fullName>
    </recommendedName>
</protein>
<feature type="chain" id="PRO_5003859072" description="Protein CyaE" evidence="8">
    <location>
        <begin position="21"/>
        <end position="451"/>
    </location>
</feature>
<keyword evidence="3" id="KW-1134">Transmembrane beta strand</keyword>
<comment type="subcellular location">
    <subcellularLocation>
        <location evidence="7">Cell outer membrane</location>
        <topology evidence="7">Peripheral membrane protein</topology>
    </subcellularLocation>
</comment>
<dbReference type="NCBIfam" id="TIGR01844">
    <property type="entry name" value="type_I_sec_TolC"/>
    <property type="match status" value="1"/>
</dbReference>
<keyword evidence="2 7" id="KW-0813">Transport</keyword>
<dbReference type="GO" id="GO:1990281">
    <property type="term" value="C:efflux pump complex"/>
    <property type="evidence" value="ECO:0007669"/>
    <property type="project" value="TreeGrafter"/>
</dbReference>
<keyword evidence="4" id="KW-0812">Transmembrane</keyword>
<dbReference type="OrthoDB" id="9813458at2"/>
<evidence type="ECO:0000256" key="6">
    <source>
        <dbReference type="ARBA" id="ARBA00023237"/>
    </source>
</evidence>
<dbReference type="InterPro" id="IPR003423">
    <property type="entry name" value="OMP_efflux"/>
</dbReference>
<organism evidence="9 10">
    <name type="scientific">Gallaecimonas xiamenensis 3-C-1</name>
    <dbReference type="NCBI Taxonomy" id="745411"/>
    <lineage>
        <taxon>Bacteria</taxon>
        <taxon>Pseudomonadati</taxon>
        <taxon>Pseudomonadota</taxon>
        <taxon>Gammaproteobacteria</taxon>
        <taxon>Enterobacterales</taxon>
        <taxon>Gallaecimonadaceae</taxon>
        <taxon>Gallaecimonas</taxon>
    </lineage>
</organism>
<dbReference type="AlphaFoldDB" id="K2J5V9"/>
<dbReference type="NCBIfam" id="NF007002">
    <property type="entry name" value="PRK09465.1"/>
    <property type="match status" value="1"/>
</dbReference>
<evidence type="ECO:0000256" key="1">
    <source>
        <dbReference type="ARBA" id="ARBA00007613"/>
    </source>
</evidence>
<sequence>MKRTLLSLLVSAGFIAQAQAVDLVEVYQQALQHDPVLQQADAQRKVAMSGVDIRRADFLPQLTGQLGYQFNMYEQYNQTTDSVLEGNSKGWNATLSLQQQIFNYGTWVQMDQAEKSASQAEISYGASRQDLISRVAQAYFGVLQAQDTLAFRQAEKRAIERQLEQTKQRFAVGLTAITDVHEAQAQYDAAVANEITAQNDLDNSYEGLTQITGVSYTDLSVLNTNKFDPSLPQGAVKDWVKRAEENNLNLQAQRVSVEISRDDIKVAQSGHYPTVNLTGSYSMEDTTLEPDNAPDINQPTLDNASIGIGVSVPIFSGFRTSSQVEQAQSQFLISSQELERIYRDVVRTVRNTYNNVRASQSSVKAYEQSVISSQSALEATEAGFEVGTRTIVDVLNANRQLYQAKQQLAQARYNFILSNLALKQADGSLADSDVEMINKVLMPAAQAPKPE</sequence>
<comment type="caution">
    <text evidence="9">The sequence shown here is derived from an EMBL/GenBank/DDBJ whole genome shotgun (WGS) entry which is preliminary data.</text>
</comment>
<dbReference type="GO" id="GO:0009279">
    <property type="term" value="C:cell outer membrane"/>
    <property type="evidence" value="ECO:0007669"/>
    <property type="project" value="UniProtKB-SubCell"/>
</dbReference>
<name>K2J5V9_9GAMM</name>
<dbReference type="EMBL" id="AMRI01000021">
    <property type="protein sequence ID" value="EKE70257.1"/>
    <property type="molecule type" value="Genomic_DNA"/>
</dbReference>
<dbReference type="Proteomes" id="UP000006755">
    <property type="component" value="Unassembled WGS sequence"/>
</dbReference>
<dbReference type="PATRIC" id="fig|745411.4.peg.2791"/>
<dbReference type="InterPro" id="IPR058622">
    <property type="entry name" value="TolC"/>
</dbReference>
<dbReference type="eggNOG" id="COG1538">
    <property type="taxonomic scope" value="Bacteria"/>
</dbReference>
<evidence type="ECO:0000256" key="5">
    <source>
        <dbReference type="ARBA" id="ARBA00023136"/>
    </source>
</evidence>
<dbReference type="GO" id="GO:0031640">
    <property type="term" value="P:killing of cells of another organism"/>
    <property type="evidence" value="ECO:0007669"/>
    <property type="project" value="UniProtKB-KW"/>
</dbReference>
<dbReference type="STRING" id="745411.B3C1_14183"/>
<keyword evidence="8" id="KW-0732">Signal</keyword>
<keyword evidence="10" id="KW-1185">Reference proteome</keyword>
<dbReference type="RefSeq" id="WP_008485659.1">
    <property type="nucleotide sequence ID" value="NZ_AMRI01000021.1"/>
</dbReference>
<dbReference type="PIRSF" id="PIRSF001892">
    <property type="entry name" value="CyaE"/>
    <property type="match status" value="1"/>
</dbReference>
<evidence type="ECO:0000256" key="7">
    <source>
        <dbReference type="PIRNR" id="PIRNR001892"/>
    </source>
</evidence>
<comment type="function">
    <text evidence="7">CyaE is necessary for transport of calmodulin-sensitive adenylate cyclase-hemolysin (cyclolysin).</text>
</comment>
<dbReference type="GO" id="GO:0015288">
    <property type="term" value="F:porin activity"/>
    <property type="evidence" value="ECO:0007669"/>
    <property type="project" value="TreeGrafter"/>
</dbReference>
<dbReference type="InterPro" id="IPR051906">
    <property type="entry name" value="TolC-like"/>
</dbReference>
<keyword evidence="7" id="KW-0204">Cytolysis</keyword>
<keyword evidence="6 7" id="KW-0998">Cell outer membrane</keyword>
<evidence type="ECO:0000256" key="2">
    <source>
        <dbReference type="ARBA" id="ARBA00022448"/>
    </source>
</evidence>
<keyword evidence="7" id="KW-0354">Hemolysis</keyword>
<evidence type="ECO:0000313" key="10">
    <source>
        <dbReference type="Proteomes" id="UP000006755"/>
    </source>
</evidence>
<reference evidence="9 10" key="1">
    <citation type="journal article" date="2012" name="J. Bacteriol.">
        <title>Genome Sequence of Gallaecimonas xiamenensis Type Strain 3-C-1.</title>
        <authorList>
            <person name="Lai Q."/>
            <person name="Wang L."/>
            <person name="Wang W."/>
            <person name="Shao Z."/>
        </authorList>
    </citation>
    <scope>NUCLEOTIDE SEQUENCE [LARGE SCALE GENOMIC DNA]</scope>
    <source>
        <strain evidence="9 10">3-C-1</strain>
    </source>
</reference>
<dbReference type="Pfam" id="PF02321">
    <property type="entry name" value="OEP"/>
    <property type="match status" value="2"/>
</dbReference>
<dbReference type="PANTHER" id="PTHR30026:SF20">
    <property type="entry name" value="OUTER MEMBRANE PROTEIN TOLC"/>
    <property type="match status" value="1"/>
</dbReference>
<dbReference type="SUPFAM" id="SSF56954">
    <property type="entry name" value="Outer membrane efflux proteins (OEP)"/>
    <property type="match status" value="1"/>
</dbReference>
<feature type="signal peptide" evidence="8">
    <location>
        <begin position="1"/>
        <end position="20"/>
    </location>
</feature>
<evidence type="ECO:0000256" key="3">
    <source>
        <dbReference type="ARBA" id="ARBA00022452"/>
    </source>
</evidence>
<dbReference type="GO" id="GO:0015562">
    <property type="term" value="F:efflux transmembrane transporter activity"/>
    <property type="evidence" value="ECO:0007669"/>
    <property type="project" value="InterPro"/>
</dbReference>
<dbReference type="Gene3D" id="1.20.1600.10">
    <property type="entry name" value="Outer membrane efflux proteins (OEP)"/>
    <property type="match status" value="1"/>
</dbReference>
<dbReference type="PANTHER" id="PTHR30026">
    <property type="entry name" value="OUTER MEMBRANE PROTEIN TOLC"/>
    <property type="match status" value="1"/>
</dbReference>
<gene>
    <name evidence="9" type="primary">tolC</name>
    <name evidence="9" type="ORF">B3C1_14183</name>
</gene>